<accession>A0A2N6QU92</accession>
<dbReference type="EMBL" id="PNGJ01000001">
    <property type="protein sequence ID" value="PMC25628.1"/>
    <property type="molecule type" value="Genomic_DNA"/>
</dbReference>
<dbReference type="AlphaFoldDB" id="A0A2N6QU92"/>
<reference evidence="1 2" key="1">
    <citation type="submission" date="2017-09" db="EMBL/GenBank/DDBJ databases">
        <title>Bacterial strain isolated from the female urinary microbiota.</title>
        <authorList>
            <person name="Thomas-White K."/>
            <person name="Kumar N."/>
            <person name="Forster S."/>
            <person name="Putonti C."/>
            <person name="Lawley T."/>
            <person name="Wolfe A.J."/>
        </authorList>
    </citation>
    <scope>NUCLEOTIDE SEQUENCE [LARGE SCALE GENOMIC DNA]</scope>
    <source>
        <strain evidence="1 2">UMB0536</strain>
    </source>
</reference>
<name>A0A2N6QU92_9BACT</name>
<dbReference type="Proteomes" id="UP000235564">
    <property type="component" value="Unassembled WGS sequence"/>
</dbReference>
<proteinExistence type="predicted"/>
<evidence type="ECO:0000313" key="2">
    <source>
        <dbReference type="Proteomes" id="UP000235564"/>
    </source>
</evidence>
<sequence>MICPSNVLEKNTIDKVFSKNLMIYGQKGQKKELAFAVSTLDGYVVLLVKKDAFSTKPCQF</sequence>
<gene>
    <name evidence="1" type="ORF">CJ231_02350</name>
</gene>
<comment type="caution">
    <text evidence="1">The sequence shown here is derived from an EMBL/GenBank/DDBJ whole genome shotgun (WGS) entry which is preliminary data.</text>
</comment>
<protein>
    <submittedName>
        <fullName evidence="1">Uncharacterized protein</fullName>
    </submittedName>
</protein>
<organism evidence="1 2">
    <name type="scientific">Hoylesella buccalis</name>
    <dbReference type="NCBI Taxonomy" id="28127"/>
    <lineage>
        <taxon>Bacteria</taxon>
        <taxon>Pseudomonadati</taxon>
        <taxon>Bacteroidota</taxon>
        <taxon>Bacteroidia</taxon>
        <taxon>Bacteroidales</taxon>
        <taxon>Prevotellaceae</taxon>
        <taxon>Hoylesella</taxon>
    </lineage>
</organism>
<evidence type="ECO:0000313" key="1">
    <source>
        <dbReference type="EMBL" id="PMC25628.1"/>
    </source>
</evidence>